<evidence type="ECO:0000313" key="2">
    <source>
        <dbReference type="Proteomes" id="UP000000310"/>
    </source>
</evidence>
<proteinExistence type="predicted"/>
<evidence type="ECO:0008006" key="3">
    <source>
        <dbReference type="Google" id="ProtNLM"/>
    </source>
</evidence>
<name>F0SA29_PSESL</name>
<dbReference type="RefSeq" id="WP_013634078.1">
    <property type="nucleotide sequence ID" value="NC_015177.1"/>
</dbReference>
<dbReference type="HOGENOM" id="CLU_152583_0_0_10"/>
<protein>
    <recommendedName>
        <fullName evidence="3">Phosphoribosylpyrophosphate synthetase</fullName>
    </recommendedName>
</protein>
<evidence type="ECO:0000313" key="1">
    <source>
        <dbReference type="EMBL" id="ADY53593.1"/>
    </source>
</evidence>
<dbReference type="STRING" id="762903.Pedsa_3054"/>
<organism evidence="1 2">
    <name type="scientific">Pseudopedobacter saltans (strain ATCC 51119 / DSM 12145 / JCM 21818 / CCUG 39354 / LMG 10337 / NBRC 100064 / NCIMB 13643)</name>
    <name type="common">Pedobacter saltans</name>
    <dbReference type="NCBI Taxonomy" id="762903"/>
    <lineage>
        <taxon>Bacteria</taxon>
        <taxon>Pseudomonadati</taxon>
        <taxon>Bacteroidota</taxon>
        <taxon>Sphingobacteriia</taxon>
        <taxon>Sphingobacteriales</taxon>
        <taxon>Sphingobacteriaceae</taxon>
        <taxon>Pseudopedobacter</taxon>
    </lineage>
</organism>
<dbReference type="KEGG" id="psn:Pedsa_3054"/>
<sequence length="102" mass="11513">MFEKNYHYDIVSPAVERFKDQGYTLDFDVEGDFLVSSGEKVPFKDVELTDVFHFENQEDLSDDSVVYAVSTKNGLKGVLVTGLGMCAEELKTNLNKLLVNRV</sequence>
<dbReference type="EMBL" id="CP002545">
    <property type="protein sequence ID" value="ADY53593.1"/>
    <property type="molecule type" value="Genomic_DNA"/>
</dbReference>
<keyword evidence="2" id="KW-1185">Reference proteome</keyword>
<dbReference type="AlphaFoldDB" id="F0SA29"/>
<dbReference type="Proteomes" id="UP000000310">
    <property type="component" value="Chromosome"/>
</dbReference>
<accession>F0SA29</accession>
<reference evidence="1 2" key="1">
    <citation type="journal article" date="2011" name="Stand. Genomic Sci.">
        <title>Complete genome sequence of the gliding, heparinolytic Pedobacter saltans type strain (113).</title>
        <authorList>
            <person name="Liolios K."/>
            <person name="Sikorski J."/>
            <person name="Lu M."/>
            <person name="Nolan M."/>
            <person name="Lapidus A."/>
            <person name="Lucas S."/>
            <person name="Hammon N."/>
            <person name="Deshpande S."/>
            <person name="Cheng J.F."/>
            <person name="Tapia R."/>
            <person name="Han C."/>
            <person name="Goodwin L."/>
            <person name="Pitluck S."/>
            <person name="Huntemann M."/>
            <person name="Ivanova N."/>
            <person name="Pagani I."/>
            <person name="Mavromatis K."/>
            <person name="Ovchinikova G."/>
            <person name="Pati A."/>
            <person name="Chen A."/>
            <person name="Palaniappan K."/>
            <person name="Land M."/>
            <person name="Hauser L."/>
            <person name="Brambilla E.M."/>
            <person name="Kotsyurbenko O."/>
            <person name="Rohde M."/>
            <person name="Tindall B.J."/>
            <person name="Abt B."/>
            <person name="Goker M."/>
            <person name="Detter J.C."/>
            <person name="Woyke T."/>
            <person name="Bristow J."/>
            <person name="Eisen J.A."/>
            <person name="Markowitz V."/>
            <person name="Hugenholtz P."/>
            <person name="Klenk H.P."/>
            <person name="Kyrpides N.C."/>
        </authorList>
    </citation>
    <scope>NUCLEOTIDE SEQUENCE [LARGE SCALE GENOMIC DNA]</scope>
    <source>
        <strain evidence="2">ATCC 51119 / DSM 12145 / JCM 21818 / LMG 10337 / NBRC 100064 / NCIMB 13643</strain>
    </source>
</reference>
<gene>
    <name evidence="1" type="ordered locus">Pedsa_3054</name>
</gene>
<reference evidence="2" key="2">
    <citation type="submission" date="2011-02" db="EMBL/GenBank/DDBJ databases">
        <title>The complete genome of Pedobacter saltans DSM 12145.</title>
        <authorList>
            <consortium name="US DOE Joint Genome Institute (JGI-PGF)"/>
            <person name="Lucas S."/>
            <person name="Copeland A."/>
            <person name="Lapidus A."/>
            <person name="Bruce D."/>
            <person name="Goodwin L."/>
            <person name="Pitluck S."/>
            <person name="Kyrpides N."/>
            <person name="Mavromatis K."/>
            <person name="Pagani I."/>
            <person name="Ivanova N."/>
            <person name="Ovchinnikova G."/>
            <person name="Lu M."/>
            <person name="Detter J.C."/>
            <person name="Han C."/>
            <person name="Land M."/>
            <person name="Hauser L."/>
            <person name="Markowitz V."/>
            <person name="Cheng J.-F."/>
            <person name="Hugenholtz P."/>
            <person name="Woyke T."/>
            <person name="Wu D."/>
            <person name="Tindall B."/>
            <person name="Pomrenke H.G."/>
            <person name="Brambilla E."/>
            <person name="Klenk H.-P."/>
            <person name="Eisen J.A."/>
        </authorList>
    </citation>
    <scope>NUCLEOTIDE SEQUENCE [LARGE SCALE GENOMIC DNA]</scope>
    <source>
        <strain evidence="2">ATCC 51119 / DSM 12145 / JCM 21818 / LMG 10337 / NBRC 100064 / NCIMB 13643</strain>
    </source>
</reference>
<dbReference type="OrthoDB" id="8418771at2"/>